<protein>
    <recommendedName>
        <fullName evidence="3">Lipoprotein</fullName>
    </recommendedName>
</protein>
<evidence type="ECO:0008006" key="3">
    <source>
        <dbReference type="Google" id="ProtNLM"/>
    </source>
</evidence>
<dbReference type="OrthoDB" id="5060346at2"/>
<gene>
    <name evidence="1" type="ORF">EV140_0035</name>
</gene>
<proteinExistence type="predicted"/>
<comment type="caution">
    <text evidence="1">The sequence shown here is derived from an EMBL/GenBank/DDBJ whole genome shotgun (WGS) entry which is preliminary data.</text>
</comment>
<dbReference type="EMBL" id="SGXT01000001">
    <property type="protein sequence ID" value="RZT66495.1"/>
    <property type="molecule type" value="Genomic_DNA"/>
</dbReference>
<accession>A0A4Q7TZG3</accession>
<sequence>MRVSVRTAVVSVVFCMVAVLGGCSGVESESPEPGASSTPGAIEVEEQIFTVDVTLARSLLDPARSLTDEEIISGAADNGISAAVAGDEVVYTLTKAQRDEMLTQMRSSAQEAIDEMVADDSNSVTGVDFNEEMTSFEVSVDGARFAPLEGLLVLGFYVQGALYQQFDGVPVDEVDVLVEFVDDTTGEVLETGSYQEMRTNLGQ</sequence>
<name>A0A4Q7TZG3_9MICO</name>
<organism evidence="1 2">
    <name type="scientific">Microcella alkaliphila</name>
    <dbReference type="NCBI Taxonomy" id="279828"/>
    <lineage>
        <taxon>Bacteria</taxon>
        <taxon>Bacillati</taxon>
        <taxon>Actinomycetota</taxon>
        <taxon>Actinomycetes</taxon>
        <taxon>Micrococcales</taxon>
        <taxon>Microbacteriaceae</taxon>
        <taxon>Microcella</taxon>
    </lineage>
</organism>
<evidence type="ECO:0000313" key="2">
    <source>
        <dbReference type="Proteomes" id="UP000292408"/>
    </source>
</evidence>
<dbReference type="AlphaFoldDB" id="A0A4Q7TZG3"/>
<evidence type="ECO:0000313" key="1">
    <source>
        <dbReference type="EMBL" id="RZT66495.1"/>
    </source>
</evidence>
<dbReference type="Proteomes" id="UP000292408">
    <property type="component" value="Unassembled WGS sequence"/>
</dbReference>
<reference evidence="1 2" key="1">
    <citation type="journal article" date="2015" name="Stand. Genomic Sci.">
        <title>Genomic Encyclopedia of Bacterial and Archaeal Type Strains, Phase III: the genomes of soil and plant-associated and newly described type strains.</title>
        <authorList>
            <person name="Whitman W.B."/>
            <person name="Woyke T."/>
            <person name="Klenk H.P."/>
            <person name="Zhou Y."/>
            <person name="Lilburn T.G."/>
            <person name="Beck B.J."/>
            <person name="De Vos P."/>
            <person name="Vandamme P."/>
            <person name="Eisen J.A."/>
            <person name="Garrity G."/>
            <person name="Hugenholtz P."/>
            <person name="Kyrpides N.C."/>
        </authorList>
    </citation>
    <scope>NUCLEOTIDE SEQUENCE [LARGE SCALE GENOMIC DNA]</scope>
    <source>
        <strain evidence="1 2">AC4r</strain>
    </source>
</reference>
<dbReference type="PROSITE" id="PS51257">
    <property type="entry name" value="PROKAR_LIPOPROTEIN"/>
    <property type="match status" value="1"/>
</dbReference>
<keyword evidence="2" id="KW-1185">Reference proteome</keyword>
<dbReference type="RefSeq" id="WP_130279884.1">
    <property type="nucleotide sequence ID" value="NZ_SGXT01000001.1"/>
</dbReference>